<keyword evidence="5" id="KW-1185">Reference proteome</keyword>
<evidence type="ECO:0000256" key="1">
    <source>
        <dbReference type="ARBA" id="ARBA00004556"/>
    </source>
</evidence>
<protein>
    <submittedName>
        <fullName evidence="4">Sedlin, region</fullName>
    </submittedName>
</protein>
<gene>
    <name evidence="4" type="ORF">X801_00703</name>
</gene>
<proteinExistence type="inferred from homology"/>
<dbReference type="PANTHER" id="PTHR12403">
    <property type="entry name" value="TRAFFICKING PROTEIN PARTICLE COMPLEX SUBUNIT 2"/>
    <property type="match status" value="1"/>
</dbReference>
<dbReference type="Gene3D" id="3.30.450.70">
    <property type="match status" value="1"/>
</dbReference>
<dbReference type="InterPro" id="IPR011012">
    <property type="entry name" value="Longin-like_dom_sf"/>
</dbReference>
<dbReference type="GO" id="GO:0006888">
    <property type="term" value="P:endoplasmic reticulum to Golgi vesicle-mediated transport"/>
    <property type="evidence" value="ECO:0007669"/>
    <property type="project" value="InterPro"/>
</dbReference>
<organism evidence="4 5">
    <name type="scientific">Opisthorchis viverrini</name>
    <name type="common">Southeast Asian liver fluke</name>
    <dbReference type="NCBI Taxonomy" id="6198"/>
    <lineage>
        <taxon>Eukaryota</taxon>
        <taxon>Metazoa</taxon>
        <taxon>Spiralia</taxon>
        <taxon>Lophotrochozoa</taxon>
        <taxon>Platyhelminthes</taxon>
        <taxon>Trematoda</taxon>
        <taxon>Digenea</taxon>
        <taxon>Opisthorchiida</taxon>
        <taxon>Opisthorchiata</taxon>
        <taxon>Opisthorchiidae</taxon>
        <taxon>Opisthorchis</taxon>
    </lineage>
</organism>
<keyword evidence="3" id="KW-0813">Transport</keyword>
<dbReference type="Proteomes" id="UP000243686">
    <property type="component" value="Unassembled WGS sequence"/>
</dbReference>
<dbReference type="CDD" id="cd14825">
    <property type="entry name" value="TRAPPC2_sedlin"/>
    <property type="match status" value="1"/>
</dbReference>
<keyword evidence="3" id="KW-0931">ER-Golgi transport</keyword>
<reference evidence="4 5" key="1">
    <citation type="submission" date="2015-03" db="EMBL/GenBank/DDBJ databases">
        <title>Draft genome of the nematode, Opisthorchis viverrini.</title>
        <authorList>
            <person name="Mitreva M."/>
        </authorList>
    </citation>
    <scope>NUCLEOTIDE SEQUENCE [LARGE SCALE GENOMIC DNA]</scope>
    <source>
        <strain evidence="4">Khon Kaen</strain>
    </source>
</reference>
<dbReference type="SUPFAM" id="SSF64356">
    <property type="entry name" value="SNARE-like"/>
    <property type="match status" value="1"/>
</dbReference>
<comment type="similarity">
    <text evidence="2">Belongs to the TRAPP small subunits family. Sedlin subfamily.</text>
</comment>
<dbReference type="AlphaFoldDB" id="A0A1S8X9G4"/>
<dbReference type="EMBL" id="KV891553">
    <property type="protein sequence ID" value="OON23390.1"/>
    <property type="molecule type" value="Genomic_DNA"/>
</dbReference>
<accession>A0A1S8X9G4</accession>
<dbReference type="InterPro" id="IPR006722">
    <property type="entry name" value="Sedlin"/>
</dbReference>
<evidence type="ECO:0000313" key="5">
    <source>
        <dbReference type="Proteomes" id="UP000243686"/>
    </source>
</evidence>
<evidence type="ECO:0000256" key="2">
    <source>
        <dbReference type="ARBA" id="ARBA00006626"/>
    </source>
</evidence>
<sequence>MVGRYYFAIVGREDEALFDFEYSTNKGNGQKFEELRYLNQFIAHASLDVIDDQMWTANGTYLKSVDKFNEWIVSAFVTPGRILCITKPELRMVLLHDEPNDTRIRNFFNDVYEAYVKVGTVESPDVCFHFPVGAKSIFRPCKAHYFSKLHEENATVNKQTFRLTNPTYWCNCDILIY</sequence>
<comment type="subcellular location">
    <subcellularLocation>
        <location evidence="1">Cytoplasm</location>
        <location evidence="1">Perinuclear region</location>
    </subcellularLocation>
</comment>
<dbReference type="Pfam" id="PF04628">
    <property type="entry name" value="Sedlin_N"/>
    <property type="match status" value="1"/>
</dbReference>
<evidence type="ECO:0000256" key="3">
    <source>
        <dbReference type="ARBA" id="ARBA00022892"/>
    </source>
</evidence>
<evidence type="ECO:0000313" key="4">
    <source>
        <dbReference type="EMBL" id="OON23390.1"/>
    </source>
</evidence>
<dbReference type="GO" id="GO:0048471">
    <property type="term" value="C:perinuclear region of cytoplasm"/>
    <property type="evidence" value="ECO:0007669"/>
    <property type="project" value="UniProtKB-SubCell"/>
</dbReference>
<name>A0A1S8X9G4_OPIVI</name>